<reference evidence="2" key="1">
    <citation type="submission" date="2022-03" db="EMBL/GenBank/DDBJ databases">
        <title>De novo assembled genomes of Belliella spp. (Cyclobacteriaceae) strains.</title>
        <authorList>
            <person name="Szabo A."/>
            <person name="Korponai K."/>
            <person name="Felfoldi T."/>
        </authorList>
    </citation>
    <scope>NUCLEOTIDE SEQUENCE</scope>
    <source>
        <strain evidence="2">DSM 111903</strain>
    </source>
</reference>
<gene>
    <name evidence="2" type="ORF">MM213_12325</name>
</gene>
<organism evidence="2 3">
    <name type="scientific">Belliella alkalica</name>
    <dbReference type="NCBI Taxonomy" id="1730871"/>
    <lineage>
        <taxon>Bacteria</taxon>
        <taxon>Pseudomonadati</taxon>
        <taxon>Bacteroidota</taxon>
        <taxon>Cytophagia</taxon>
        <taxon>Cytophagales</taxon>
        <taxon>Cyclobacteriaceae</taxon>
        <taxon>Belliella</taxon>
    </lineage>
</organism>
<name>A0ABS9VCV8_9BACT</name>
<dbReference type="EMBL" id="JAKZGO010000009">
    <property type="protein sequence ID" value="MCH7414277.1"/>
    <property type="molecule type" value="Genomic_DNA"/>
</dbReference>
<feature type="transmembrane region" description="Helical" evidence="1">
    <location>
        <begin position="36"/>
        <end position="56"/>
    </location>
</feature>
<evidence type="ECO:0000313" key="3">
    <source>
        <dbReference type="Proteomes" id="UP001165430"/>
    </source>
</evidence>
<evidence type="ECO:0000313" key="2">
    <source>
        <dbReference type="EMBL" id="MCH7414277.1"/>
    </source>
</evidence>
<dbReference type="RefSeq" id="WP_241412679.1">
    <property type="nucleotide sequence ID" value="NZ_JAKZGO010000009.1"/>
</dbReference>
<dbReference type="Proteomes" id="UP001165430">
    <property type="component" value="Unassembled WGS sequence"/>
</dbReference>
<sequence>MKNLSKKDIFKVPDNYFESLSDQILDKKASRKSKVFYLRSMAAAAVVILGVAMFVFKNEVNTADYLHQNLAEDINLYINAGHWGAEEVLYLSDDPNLILDQIINEEWGSYNATDFELENEFLY</sequence>
<accession>A0ABS9VCV8</accession>
<keyword evidence="1" id="KW-0472">Membrane</keyword>
<proteinExistence type="predicted"/>
<keyword evidence="1" id="KW-0812">Transmembrane</keyword>
<protein>
    <submittedName>
        <fullName evidence="2">Uncharacterized protein</fullName>
    </submittedName>
</protein>
<evidence type="ECO:0000256" key="1">
    <source>
        <dbReference type="SAM" id="Phobius"/>
    </source>
</evidence>
<keyword evidence="3" id="KW-1185">Reference proteome</keyword>
<comment type="caution">
    <text evidence="2">The sequence shown here is derived from an EMBL/GenBank/DDBJ whole genome shotgun (WGS) entry which is preliminary data.</text>
</comment>
<keyword evidence="1" id="KW-1133">Transmembrane helix</keyword>